<dbReference type="GO" id="GO:0009055">
    <property type="term" value="F:electron transfer activity"/>
    <property type="evidence" value="ECO:0007669"/>
    <property type="project" value="InterPro"/>
</dbReference>
<dbReference type="InterPro" id="IPR010208">
    <property type="entry name" value="Ion_transpt_RnfC/RsxC"/>
</dbReference>
<comment type="subcellular location">
    <subcellularLocation>
        <location evidence="8">Cell inner membrane</location>
        <topology evidence="8">Peripheral membrane protein</topology>
    </subcellularLocation>
</comment>
<dbReference type="Proteomes" id="UP000613743">
    <property type="component" value="Unassembled WGS sequence"/>
</dbReference>
<dbReference type="PANTHER" id="PTHR43034">
    <property type="entry name" value="ION-TRANSLOCATING OXIDOREDUCTASE COMPLEX SUBUNIT C"/>
    <property type="match status" value="1"/>
</dbReference>
<dbReference type="HAMAP" id="MF_00461">
    <property type="entry name" value="RsxC_RnfC"/>
    <property type="match status" value="1"/>
</dbReference>
<evidence type="ECO:0000313" key="11">
    <source>
        <dbReference type="EMBL" id="GGI85079.1"/>
    </source>
</evidence>
<dbReference type="SUPFAM" id="SSF46548">
    <property type="entry name" value="alpha-helical ferredoxin"/>
    <property type="match status" value="1"/>
</dbReference>
<dbReference type="GO" id="GO:0005886">
    <property type="term" value="C:plasma membrane"/>
    <property type="evidence" value="ECO:0007669"/>
    <property type="project" value="UniProtKB-SubCell"/>
</dbReference>
<comment type="function">
    <text evidence="8">Part of a membrane-bound complex that couples electron transfer with translocation of ions across the membrane.</text>
</comment>
<keyword evidence="6 8" id="KW-0408">Iron</keyword>
<accession>A0A917NCT4</accession>
<dbReference type="EMBL" id="BMPZ01000006">
    <property type="protein sequence ID" value="GGI85079.1"/>
    <property type="molecule type" value="Genomic_DNA"/>
</dbReference>
<feature type="compositionally biased region" description="Basic and acidic residues" evidence="9">
    <location>
        <begin position="676"/>
        <end position="685"/>
    </location>
</feature>
<feature type="compositionally biased region" description="Basic and acidic residues" evidence="9">
    <location>
        <begin position="475"/>
        <end position="502"/>
    </location>
</feature>
<feature type="compositionally biased region" description="Low complexity" evidence="9">
    <location>
        <begin position="797"/>
        <end position="813"/>
    </location>
</feature>
<dbReference type="EC" id="7.-.-.-" evidence="8"/>
<keyword evidence="8" id="KW-0997">Cell inner membrane</keyword>
<protein>
    <recommendedName>
        <fullName evidence="8">Ion-translocating oxidoreductase complex subunit C</fullName>
        <ecNumber evidence="8">7.-.-.-</ecNumber>
    </recommendedName>
    <alternativeName>
        <fullName evidence="8">Rnf electron transport complex subunit C</fullName>
    </alternativeName>
</protein>
<feature type="binding site" evidence="8">
    <location>
        <position position="391"/>
    </location>
    <ligand>
        <name>[4Fe-4S] cluster</name>
        <dbReference type="ChEBI" id="CHEBI:49883"/>
        <label>2</label>
    </ligand>
</feature>
<evidence type="ECO:0000256" key="7">
    <source>
        <dbReference type="ARBA" id="ARBA00023014"/>
    </source>
</evidence>
<keyword evidence="8" id="KW-0472">Membrane</keyword>
<dbReference type="Pfam" id="PF12838">
    <property type="entry name" value="Fer4_7"/>
    <property type="match status" value="1"/>
</dbReference>
<evidence type="ECO:0000256" key="4">
    <source>
        <dbReference type="ARBA" id="ARBA00022737"/>
    </source>
</evidence>
<keyword evidence="1 8" id="KW-0813">Transport</keyword>
<dbReference type="NCBIfam" id="TIGR01945">
    <property type="entry name" value="rnfC"/>
    <property type="match status" value="1"/>
</dbReference>
<feature type="compositionally biased region" description="Basic and acidic residues" evidence="9">
    <location>
        <begin position="543"/>
        <end position="553"/>
    </location>
</feature>
<dbReference type="AlphaFoldDB" id="A0A917NCT4"/>
<dbReference type="SUPFAM" id="SSF142019">
    <property type="entry name" value="Nqo1 FMN-binding domain-like"/>
    <property type="match status" value="1"/>
</dbReference>
<feature type="domain" description="4Fe-4S ferredoxin-type" evidence="10">
    <location>
        <begin position="411"/>
        <end position="440"/>
    </location>
</feature>
<dbReference type="GO" id="GO:0051539">
    <property type="term" value="F:4 iron, 4 sulfur cluster binding"/>
    <property type="evidence" value="ECO:0007669"/>
    <property type="project" value="UniProtKB-KW"/>
</dbReference>
<keyword evidence="12" id="KW-1185">Reference proteome</keyword>
<evidence type="ECO:0000256" key="6">
    <source>
        <dbReference type="ARBA" id="ARBA00023004"/>
    </source>
</evidence>
<comment type="cofactor">
    <cofactor evidence="8">
        <name>[4Fe-4S] cluster</name>
        <dbReference type="ChEBI" id="CHEBI:49883"/>
    </cofactor>
    <text evidence="8">Binds 2 [4Fe-4S] clusters per subunit.</text>
</comment>
<gene>
    <name evidence="8 11" type="primary">rnfC</name>
    <name evidence="11" type="ORF">GCM10009332_23030</name>
</gene>
<dbReference type="InterPro" id="IPR026902">
    <property type="entry name" value="RnfC_N"/>
</dbReference>
<dbReference type="InterPro" id="IPR037225">
    <property type="entry name" value="Nuo51_FMN-bd_sf"/>
</dbReference>
<keyword evidence="8" id="KW-1003">Cell membrane</keyword>
<dbReference type="Pfam" id="PF10531">
    <property type="entry name" value="SLBB"/>
    <property type="match status" value="1"/>
</dbReference>
<feature type="compositionally biased region" description="Basic and acidic residues" evidence="9">
    <location>
        <begin position="783"/>
        <end position="792"/>
    </location>
</feature>
<dbReference type="PROSITE" id="PS00198">
    <property type="entry name" value="4FE4S_FER_1"/>
    <property type="match status" value="1"/>
</dbReference>
<dbReference type="Gene3D" id="3.30.70.20">
    <property type="match status" value="1"/>
</dbReference>
<feature type="compositionally biased region" description="Polar residues" evidence="9">
    <location>
        <begin position="597"/>
        <end position="614"/>
    </location>
</feature>
<proteinExistence type="inferred from homology"/>
<sequence length="820" mass="88181">MLTLLEQIDKGNLWRSPGGIHPPETKALTSQSEIQTLPLAKEYWVPVPGLQDTCTLKFNIGDRVLKGEQLTAGINPQYLPVHAPCSGTITAVKEIRANHPSGLPVISCIIESDDTQQQTNFEPIDLDAADTDTILDRIRLSGVAGLGGAAFPTHIKLNPSSDIELVIINGVECEPYITADDRLMQEHANEIQSGIEIIHRLLQPKRIIIAIEDNKPNAIQAMQRAVQQSQLPKKAVRVTSIPTKYPSGGEKQLIQIITGQEVPSGAIPAQLGIVMQNVGTAFAIHQAVNVGKPLIERVVTVTGNGVKAPGNYWVPVGTPLPHLIEHCGIIEQGQQLHKVIAGGPMMGHMLPGIDVPVVKGSNCFLVPGPDEIATESSEQACIRCGECAQVCPARLLPQQLFWHSKAKEYDKASSYNLRDCIECGSCSYVCPSDIPLVEYYRKAKAAIKLQTEEKAAAEQAKIHFEARLKRLEAEKQEREAKAKKAAEKRQASMSGNDKDKVAEAMARIKNKQAKLKPVDSEPKTDKKQNVAAAIARAKAKKAKQAEHRPHKGLETASQPTETKSSEESNIDIQLNGSNDKKAKVAAAIARAKAKKAQSSGGIQTSQNNSITNTPAAFGEANTDEASSKQAKIAAAVARAKAKKAKNSAKTVPDAETTHTGSSALAEPVVTSNASDKSTDFEEKEHKKARIAAAVARAKAKKTAADTAQPKKQISQVDVEPEGDEIESDAQTELPHLDSESKQTNNIDKQARVAAAVAKAKAKKQQNQLDEHPHHGTTTVETEDAAKQSAEQRKKARIAAAVAKAKAKKVSSQIDNGDAES</sequence>
<dbReference type="InterPro" id="IPR017900">
    <property type="entry name" value="4Fe4S_Fe_S_CS"/>
</dbReference>
<dbReference type="Gene3D" id="3.40.50.11540">
    <property type="entry name" value="NADH-ubiquinone oxidoreductase 51kDa subunit"/>
    <property type="match status" value="1"/>
</dbReference>
<reference evidence="11" key="2">
    <citation type="submission" date="2020-09" db="EMBL/GenBank/DDBJ databases">
        <authorList>
            <person name="Sun Q."/>
            <person name="Ohkuma M."/>
        </authorList>
    </citation>
    <scope>NUCLEOTIDE SEQUENCE</scope>
    <source>
        <strain evidence="11">JCM 30804</strain>
    </source>
</reference>
<evidence type="ECO:0000313" key="12">
    <source>
        <dbReference type="Proteomes" id="UP000613743"/>
    </source>
</evidence>
<dbReference type="PANTHER" id="PTHR43034:SF2">
    <property type="entry name" value="ION-TRANSLOCATING OXIDOREDUCTASE COMPLEX SUBUNIT C"/>
    <property type="match status" value="1"/>
</dbReference>
<feature type="binding site" evidence="8">
    <location>
        <position position="423"/>
    </location>
    <ligand>
        <name>[4Fe-4S] cluster</name>
        <dbReference type="ChEBI" id="CHEBI:49883"/>
        <label>2</label>
    </ligand>
</feature>
<feature type="compositionally biased region" description="Acidic residues" evidence="9">
    <location>
        <begin position="718"/>
        <end position="729"/>
    </location>
</feature>
<dbReference type="InterPro" id="IPR019554">
    <property type="entry name" value="Soluble_ligand-bd"/>
</dbReference>
<dbReference type="InterPro" id="IPR017896">
    <property type="entry name" value="4Fe4S_Fe-S-bd"/>
</dbReference>
<evidence type="ECO:0000256" key="1">
    <source>
        <dbReference type="ARBA" id="ARBA00022448"/>
    </source>
</evidence>
<keyword evidence="7 8" id="KW-0411">Iron-sulfur</keyword>
<keyword evidence="5 8" id="KW-0249">Electron transport</keyword>
<evidence type="ECO:0000256" key="8">
    <source>
        <dbReference type="HAMAP-Rule" id="MF_00461"/>
    </source>
</evidence>
<feature type="domain" description="4Fe-4S ferredoxin-type" evidence="10">
    <location>
        <begin position="372"/>
        <end position="401"/>
    </location>
</feature>
<evidence type="ECO:0000256" key="9">
    <source>
        <dbReference type="SAM" id="MobiDB-lite"/>
    </source>
</evidence>
<feature type="binding site" evidence="8">
    <location>
        <position position="381"/>
    </location>
    <ligand>
        <name>[4Fe-4S] cluster</name>
        <dbReference type="ChEBI" id="CHEBI:49883"/>
        <label>1</label>
    </ligand>
</feature>
<feature type="binding site" evidence="8">
    <location>
        <position position="420"/>
    </location>
    <ligand>
        <name>[4Fe-4S] cluster</name>
        <dbReference type="ChEBI" id="CHEBI:49883"/>
        <label>2</label>
    </ligand>
</feature>
<feature type="binding site" evidence="8">
    <location>
        <position position="430"/>
    </location>
    <ligand>
        <name>[4Fe-4S] cluster</name>
        <dbReference type="ChEBI" id="CHEBI:49883"/>
        <label>1</label>
    </ligand>
</feature>
<feature type="region of interest" description="Disordered" evidence="9">
    <location>
        <begin position="475"/>
        <end position="579"/>
    </location>
</feature>
<comment type="similarity">
    <text evidence="8">Belongs to the 4Fe4S bacterial-type ferredoxin family. RnfC subfamily.</text>
</comment>
<keyword evidence="3 8" id="KW-0479">Metal-binding</keyword>
<keyword evidence="4 8" id="KW-0677">Repeat</keyword>
<dbReference type="Gene3D" id="3.10.20.600">
    <property type="match status" value="1"/>
</dbReference>
<dbReference type="RefSeq" id="WP_188921057.1">
    <property type="nucleotide sequence ID" value="NZ_BMPZ01000006.1"/>
</dbReference>
<dbReference type="NCBIfam" id="NF003454">
    <property type="entry name" value="PRK05035.1"/>
    <property type="match status" value="1"/>
</dbReference>
<name>A0A917NCT4_9GAMM</name>
<dbReference type="GO" id="GO:0046872">
    <property type="term" value="F:metal ion binding"/>
    <property type="evidence" value="ECO:0007669"/>
    <property type="project" value="UniProtKB-KW"/>
</dbReference>
<dbReference type="GO" id="GO:0022900">
    <property type="term" value="P:electron transport chain"/>
    <property type="evidence" value="ECO:0007669"/>
    <property type="project" value="UniProtKB-UniRule"/>
</dbReference>
<dbReference type="FunFam" id="3.30.70.20:FF:000044">
    <property type="entry name" value="Ion-translocating oxidoreductase complex subunit C"/>
    <property type="match status" value="1"/>
</dbReference>
<comment type="subunit">
    <text evidence="8">The complex is composed of six subunits: RnfA, RnfB, RnfC, RnfD, RnfE and RnfG.</text>
</comment>
<feature type="binding site" evidence="8">
    <location>
        <position position="426"/>
    </location>
    <ligand>
        <name>[4Fe-4S] cluster</name>
        <dbReference type="ChEBI" id="CHEBI:49883"/>
        <label>2</label>
    </ligand>
</feature>
<feature type="compositionally biased region" description="Basic and acidic residues" evidence="9">
    <location>
        <begin position="516"/>
        <end position="528"/>
    </location>
</feature>
<evidence type="ECO:0000256" key="2">
    <source>
        <dbReference type="ARBA" id="ARBA00022485"/>
    </source>
</evidence>
<comment type="caution">
    <text evidence="11">The sequence shown here is derived from an EMBL/GenBank/DDBJ whole genome shotgun (WGS) entry which is preliminary data.</text>
</comment>
<reference evidence="11" key="1">
    <citation type="journal article" date="2014" name="Int. J. Syst. Evol. Microbiol.">
        <title>Complete genome sequence of Corynebacterium casei LMG S-19264T (=DSM 44701T), isolated from a smear-ripened cheese.</title>
        <authorList>
            <consortium name="US DOE Joint Genome Institute (JGI-PGF)"/>
            <person name="Walter F."/>
            <person name="Albersmeier A."/>
            <person name="Kalinowski J."/>
            <person name="Ruckert C."/>
        </authorList>
    </citation>
    <scope>NUCLEOTIDE SEQUENCE</scope>
    <source>
        <strain evidence="11">JCM 30804</strain>
    </source>
</reference>
<organism evidence="11 12">
    <name type="scientific">Shewanella gelidii</name>
    <dbReference type="NCBI Taxonomy" id="1642821"/>
    <lineage>
        <taxon>Bacteria</taxon>
        <taxon>Pseudomonadati</taxon>
        <taxon>Pseudomonadota</taxon>
        <taxon>Gammaproteobacteria</taxon>
        <taxon>Alteromonadales</taxon>
        <taxon>Shewanellaceae</taxon>
        <taxon>Shewanella</taxon>
    </lineage>
</organism>
<dbReference type="InterPro" id="IPR011538">
    <property type="entry name" value="Nuo51_FMN-bd"/>
</dbReference>
<dbReference type="Pfam" id="PF01512">
    <property type="entry name" value="Complex1_51K"/>
    <property type="match status" value="1"/>
</dbReference>
<dbReference type="PROSITE" id="PS51379">
    <property type="entry name" value="4FE4S_FER_2"/>
    <property type="match status" value="2"/>
</dbReference>
<evidence type="ECO:0000259" key="10">
    <source>
        <dbReference type="PROSITE" id="PS51379"/>
    </source>
</evidence>
<feature type="region of interest" description="Disordered" evidence="9">
    <location>
        <begin position="642"/>
        <end position="820"/>
    </location>
</feature>
<feature type="region of interest" description="Disordered" evidence="9">
    <location>
        <begin position="593"/>
        <end position="623"/>
    </location>
</feature>
<feature type="binding site" evidence="8">
    <location>
        <position position="387"/>
    </location>
    <ligand>
        <name>[4Fe-4S] cluster</name>
        <dbReference type="ChEBI" id="CHEBI:49883"/>
        <label>1</label>
    </ligand>
</feature>
<keyword evidence="8" id="KW-1278">Translocase</keyword>
<keyword evidence="2 8" id="KW-0004">4Fe-4S</keyword>
<evidence type="ECO:0000256" key="5">
    <source>
        <dbReference type="ARBA" id="ARBA00022982"/>
    </source>
</evidence>
<dbReference type="Pfam" id="PF13375">
    <property type="entry name" value="RnfC_N"/>
    <property type="match status" value="1"/>
</dbReference>
<feature type="binding site" evidence="8">
    <location>
        <position position="384"/>
    </location>
    <ligand>
        <name>[4Fe-4S] cluster</name>
        <dbReference type="ChEBI" id="CHEBI:49883"/>
        <label>1</label>
    </ligand>
</feature>
<evidence type="ECO:0000256" key="3">
    <source>
        <dbReference type="ARBA" id="ARBA00022723"/>
    </source>
</evidence>